<feature type="compositionally biased region" description="Polar residues" evidence="1">
    <location>
        <begin position="604"/>
        <end position="615"/>
    </location>
</feature>
<feature type="compositionally biased region" description="Basic and acidic residues" evidence="1">
    <location>
        <begin position="846"/>
        <end position="871"/>
    </location>
</feature>
<name>A0A1L7WSH8_9HELO</name>
<accession>A0A1L7WSH8</accession>
<evidence type="ECO:0000313" key="2">
    <source>
        <dbReference type="EMBL" id="CZR55724.1"/>
    </source>
</evidence>
<feature type="region of interest" description="Disordered" evidence="1">
    <location>
        <begin position="836"/>
        <end position="1003"/>
    </location>
</feature>
<protein>
    <submittedName>
        <fullName evidence="2">Uncharacterized protein</fullName>
    </submittedName>
</protein>
<dbReference type="AlphaFoldDB" id="A0A1L7WSH8"/>
<feature type="region of interest" description="Disordered" evidence="1">
    <location>
        <begin position="604"/>
        <end position="655"/>
    </location>
</feature>
<sequence>MATSFAPPLNPLATSFAPPLNPLATSFAPPPNPLADGAAGAADTRNGIAGSTPPTPRNFSHVTLIKGGTGRLDLALVNLDEDEAHPVDNAADLREWNSLRTGAKSLQNRQRQEWRELCANHLKKYPVEKFDEKGTVKPDPKRKNGRKFAISPNDFSPFPKVMEAYGLWYQSAEKLRKINQEIQSFNKQRGRSESWGLVVTEQRRRPILQNEVHYELIEEDAELCQDLDRFFSKGYAIQLYSGTRNIHSESFVDFEESIVPSIGEINQSIEALGFSKVHSIEEFAWLDPNEVIDEDEDESELPPEENDQVHIEDEDQRLGINKSTQRVVDDTIVNLWSQLGGYTGHLSTFIQMRRVAEAKNSTCDPEYWQPIEDVNTQLTKYAQSKNWNPLDFVVNKGQIEAFSKVWEEASALFETIVEGGSDDDQLLIKYKDFDTNVRDFVKEAQFPENFVDAFVPSFDVINGERQSRKEKKLEGRLRTEYSSLLGPDGPLSRMLHGILKKKPDSDAEAAVEKIENSMLEQCKANGIDKVPDTYSIGHVLEVIREDARRLIELEDECVESGGHPTKRALLQNACSEISQSYDEDLRAVIIGDILTSSRYMGINRTSRAPSVESQARQTRPRPKRGRKTKHSTPSQVPGRVEAPRSEIEEGESMPTGAKPGVIVDIVDGVEVEKRIVYLRSLGKGFNGNGAWQLLVKWKRLGFKKPTYELIAAHKFRSAREEFQAAGGQILQLGKKGDLAGRPWSKIWIGGFASVERSEDDTYLNHAVTLVLLTNVGGKNGTWFSVTTLNDKYGDRQVARMHTSFMRESGQTPSKAPVSKNLLRDLMRIENHIRARRGETSIANMTDRQEKGKLMKRLGREAEEWTRERIVSEDGSDDGSDDESDDESNDESDAESSEAEMDDDGEQENESELEEEEDDNEGGQSEREDEEARMEYNAYRQKDSYARKRSKKRGSKSSLGKGTGNGNIKSRRNYEEPRRDEGTRKSRSHGQRLKGQKKRGGGMTLEQFEAAKKLTYDQAIREGLVAPVRRY</sequence>
<feature type="compositionally biased region" description="Basic and acidic residues" evidence="1">
    <location>
        <begin position="971"/>
        <end position="983"/>
    </location>
</feature>
<evidence type="ECO:0000256" key="1">
    <source>
        <dbReference type="SAM" id="MobiDB-lite"/>
    </source>
</evidence>
<feature type="compositionally biased region" description="Basic residues" evidence="1">
    <location>
        <begin position="984"/>
        <end position="999"/>
    </location>
</feature>
<feature type="region of interest" description="Disordered" evidence="1">
    <location>
        <begin position="1"/>
        <end position="60"/>
    </location>
</feature>
<reference evidence="2 3" key="1">
    <citation type="submission" date="2016-03" db="EMBL/GenBank/DDBJ databases">
        <authorList>
            <person name="Ploux O."/>
        </authorList>
    </citation>
    <scope>NUCLEOTIDE SEQUENCE [LARGE SCALE GENOMIC DNA]</scope>
    <source>
        <strain evidence="2 3">UAMH 11012</strain>
    </source>
</reference>
<evidence type="ECO:0000313" key="3">
    <source>
        <dbReference type="Proteomes" id="UP000184330"/>
    </source>
</evidence>
<keyword evidence="3" id="KW-1185">Reference proteome</keyword>
<organism evidence="2 3">
    <name type="scientific">Phialocephala subalpina</name>
    <dbReference type="NCBI Taxonomy" id="576137"/>
    <lineage>
        <taxon>Eukaryota</taxon>
        <taxon>Fungi</taxon>
        <taxon>Dikarya</taxon>
        <taxon>Ascomycota</taxon>
        <taxon>Pezizomycotina</taxon>
        <taxon>Leotiomycetes</taxon>
        <taxon>Helotiales</taxon>
        <taxon>Mollisiaceae</taxon>
        <taxon>Phialocephala</taxon>
        <taxon>Phialocephala fortinii species complex</taxon>
    </lineage>
</organism>
<dbReference type="EMBL" id="FJOG01000007">
    <property type="protein sequence ID" value="CZR55724.1"/>
    <property type="molecule type" value="Genomic_DNA"/>
</dbReference>
<dbReference type="Proteomes" id="UP000184330">
    <property type="component" value="Unassembled WGS sequence"/>
</dbReference>
<proteinExistence type="predicted"/>
<feature type="compositionally biased region" description="Acidic residues" evidence="1">
    <location>
        <begin position="873"/>
        <end position="931"/>
    </location>
</feature>
<gene>
    <name evidence="2" type="ORF">PAC_05612</name>
</gene>
<feature type="compositionally biased region" description="Basic residues" evidence="1">
    <location>
        <begin position="618"/>
        <end position="630"/>
    </location>
</feature>